<reference evidence="1" key="1">
    <citation type="submission" date="2021-04" db="EMBL/GenBank/DDBJ databases">
        <title>Oceanospirillales bacteria with DddD are important DMSP degraders in coastal seawater.</title>
        <authorList>
            <person name="Liu J."/>
        </authorList>
    </citation>
    <scope>NUCLEOTIDE SEQUENCE</scope>
    <source>
        <strain evidence="1">GY6</strain>
    </source>
</reference>
<evidence type="ECO:0000313" key="2">
    <source>
        <dbReference type="Proteomes" id="UP001059950"/>
    </source>
</evidence>
<name>A0ABY5GZ62_9GAMM</name>
<organism evidence="1 2">
    <name type="scientific">Amphritea atlantica</name>
    <dbReference type="NCBI Taxonomy" id="355243"/>
    <lineage>
        <taxon>Bacteria</taxon>
        <taxon>Pseudomonadati</taxon>
        <taxon>Pseudomonadota</taxon>
        <taxon>Gammaproteobacteria</taxon>
        <taxon>Oceanospirillales</taxon>
        <taxon>Oceanospirillaceae</taxon>
        <taxon>Amphritea</taxon>
    </lineage>
</organism>
<sequence>MECKTNNQTTLIHNVLSLELDFKVTSPTISKLDHYEEHDVLLYNWYLID</sequence>
<accession>A0ABY5GZ62</accession>
<evidence type="ECO:0000313" key="1">
    <source>
        <dbReference type="EMBL" id="UTW04517.1"/>
    </source>
</evidence>
<dbReference type="EMBL" id="CP073344">
    <property type="protein sequence ID" value="UTW04517.1"/>
    <property type="molecule type" value="Genomic_DNA"/>
</dbReference>
<keyword evidence="2" id="KW-1185">Reference proteome</keyword>
<proteinExistence type="predicted"/>
<protein>
    <submittedName>
        <fullName evidence="1">Uncharacterized protein</fullName>
    </submittedName>
</protein>
<gene>
    <name evidence="1" type="ORF">KDX31_05790</name>
</gene>
<dbReference type="Proteomes" id="UP001059950">
    <property type="component" value="Chromosome"/>
</dbReference>